<evidence type="ECO:0008006" key="6">
    <source>
        <dbReference type="Google" id="ProtNLM"/>
    </source>
</evidence>
<comment type="caution">
    <text evidence="4">The sequence shown here is derived from an EMBL/GenBank/DDBJ whole genome shotgun (WGS) entry which is preliminary data.</text>
</comment>
<comment type="similarity">
    <text evidence="1">Belongs to the peptidase M16 family.</text>
</comment>
<organism evidence="4 5">
    <name type="scientific">Candidatus Woykebacteria bacterium RBG_16_39_9b</name>
    <dbReference type="NCBI Taxonomy" id="1802595"/>
    <lineage>
        <taxon>Bacteria</taxon>
        <taxon>Candidatus Woykeibacteriota</taxon>
    </lineage>
</organism>
<gene>
    <name evidence="4" type="ORF">A2134_00230</name>
</gene>
<evidence type="ECO:0000313" key="4">
    <source>
        <dbReference type="EMBL" id="OGY25827.1"/>
    </source>
</evidence>
<dbReference type="PANTHER" id="PTHR11851:SF49">
    <property type="entry name" value="MITOCHONDRIAL-PROCESSING PEPTIDASE SUBUNIT ALPHA"/>
    <property type="match status" value="1"/>
</dbReference>
<dbReference type="EMBL" id="MHCR01000007">
    <property type="protein sequence ID" value="OGY25827.1"/>
    <property type="molecule type" value="Genomic_DNA"/>
</dbReference>
<feature type="domain" description="Peptidase M16 C-terminal" evidence="3">
    <location>
        <begin position="166"/>
        <end position="341"/>
    </location>
</feature>
<evidence type="ECO:0000259" key="3">
    <source>
        <dbReference type="Pfam" id="PF05193"/>
    </source>
</evidence>
<dbReference type="Proteomes" id="UP000178162">
    <property type="component" value="Unassembled WGS sequence"/>
</dbReference>
<dbReference type="Pfam" id="PF05193">
    <property type="entry name" value="Peptidase_M16_C"/>
    <property type="match status" value="1"/>
</dbReference>
<dbReference type="AlphaFoldDB" id="A0A1G1WEZ4"/>
<dbReference type="GO" id="GO:0046872">
    <property type="term" value="F:metal ion binding"/>
    <property type="evidence" value="ECO:0007669"/>
    <property type="project" value="InterPro"/>
</dbReference>
<reference evidence="4 5" key="1">
    <citation type="journal article" date="2016" name="Nat. Commun.">
        <title>Thousands of microbial genomes shed light on interconnected biogeochemical processes in an aquifer system.</title>
        <authorList>
            <person name="Anantharaman K."/>
            <person name="Brown C.T."/>
            <person name="Hug L.A."/>
            <person name="Sharon I."/>
            <person name="Castelle C.J."/>
            <person name="Probst A.J."/>
            <person name="Thomas B.C."/>
            <person name="Singh A."/>
            <person name="Wilkins M.J."/>
            <person name="Karaoz U."/>
            <person name="Brodie E.L."/>
            <person name="Williams K.H."/>
            <person name="Hubbard S.S."/>
            <person name="Banfield J.F."/>
        </authorList>
    </citation>
    <scope>NUCLEOTIDE SEQUENCE [LARGE SCALE GENOMIC DNA]</scope>
</reference>
<dbReference type="InterPro" id="IPR007863">
    <property type="entry name" value="Peptidase_M16_C"/>
</dbReference>
<proteinExistence type="inferred from homology"/>
<dbReference type="InterPro" id="IPR011765">
    <property type="entry name" value="Pept_M16_N"/>
</dbReference>
<dbReference type="Gene3D" id="3.30.830.10">
    <property type="entry name" value="Metalloenzyme, LuxS/M16 peptidase-like"/>
    <property type="match status" value="2"/>
</dbReference>
<sequence length="421" mass="48078">MKPNKVILKNKLRVITAPLPVKSSTALILVKVGSRNETKKYNGIAHFAEHMFFKGTKKRPTALDISSLIDGIGGEFNAFTSKEFTGFYIKSAAAHLNLALDVLSDMLLNALVKKEEVERERNVVLEERRMYLDTPMRYISEVFESLLYGDHPLGWDTVGTEKSLQNITRESFLEYMNTYYHPNNMLVVVSGEVKQGKTELLVDEYLGGIKPREIPSFLPAKYNQAKPAVKLFYKDTEQAHMCLGVRSYQTGHPDRYVVSLIHTILGANMSSRLFIELRERRGLAYYVRSGVEEYLDTGAFAAQAGVHQKKIEDSIQVILSEFKKLAEEEISEVELKKAKEYLKGRLILDLEDSREVATLFGLQELLEHKTRTPEEIFKNIDKVTRKDILRVSKDLFKNESLNLAIIGPYKKEGRFLNLLNF</sequence>
<accession>A0A1G1WEZ4</accession>
<dbReference type="SUPFAM" id="SSF63411">
    <property type="entry name" value="LuxS/MPP-like metallohydrolase"/>
    <property type="match status" value="2"/>
</dbReference>
<dbReference type="InterPro" id="IPR011249">
    <property type="entry name" value="Metalloenz_LuxS/M16"/>
</dbReference>
<dbReference type="STRING" id="1802595.A2134_00230"/>
<evidence type="ECO:0000256" key="1">
    <source>
        <dbReference type="ARBA" id="ARBA00007261"/>
    </source>
</evidence>
<dbReference type="Pfam" id="PF00675">
    <property type="entry name" value="Peptidase_M16"/>
    <property type="match status" value="1"/>
</dbReference>
<dbReference type="PANTHER" id="PTHR11851">
    <property type="entry name" value="METALLOPROTEASE"/>
    <property type="match status" value="1"/>
</dbReference>
<protein>
    <recommendedName>
        <fullName evidence="6">Peptidase M16</fullName>
    </recommendedName>
</protein>
<dbReference type="InterPro" id="IPR050361">
    <property type="entry name" value="MPP/UQCRC_Complex"/>
</dbReference>
<feature type="domain" description="Peptidase M16 N-terminal" evidence="2">
    <location>
        <begin position="18"/>
        <end position="160"/>
    </location>
</feature>
<evidence type="ECO:0000313" key="5">
    <source>
        <dbReference type="Proteomes" id="UP000178162"/>
    </source>
</evidence>
<name>A0A1G1WEZ4_9BACT</name>
<evidence type="ECO:0000259" key="2">
    <source>
        <dbReference type="Pfam" id="PF00675"/>
    </source>
</evidence>